<dbReference type="EMBL" id="MHKQ01000014">
    <property type="protein sequence ID" value="OGY93981.1"/>
    <property type="molecule type" value="Genomic_DNA"/>
</dbReference>
<evidence type="ECO:0000313" key="6">
    <source>
        <dbReference type="Proteomes" id="UP000177626"/>
    </source>
</evidence>
<dbReference type="Gene3D" id="3.30.450.90">
    <property type="match status" value="1"/>
</dbReference>
<dbReference type="InterPro" id="IPR003593">
    <property type="entry name" value="AAA+_ATPase"/>
</dbReference>
<dbReference type="PANTHER" id="PTHR30258:SF1">
    <property type="entry name" value="PROTEIN TRANSPORT PROTEIN HOFB HOMOLOG"/>
    <property type="match status" value="1"/>
</dbReference>
<evidence type="ECO:0000256" key="2">
    <source>
        <dbReference type="ARBA" id="ARBA00022741"/>
    </source>
</evidence>
<protein>
    <recommendedName>
        <fullName evidence="4">Bacterial type II secretion system protein E domain-containing protein</fullName>
    </recommendedName>
</protein>
<gene>
    <name evidence="5" type="ORF">A2406_03565</name>
</gene>
<keyword evidence="3" id="KW-0067">ATP-binding</keyword>
<proteinExistence type="inferred from homology"/>
<evidence type="ECO:0000259" key="4">
    <source>
        <dbReference type="PROSITE" id="PS00662"/>
    </source>
</evidence>
<dbReference type="Gene3D" id="3.40.50.300">
    <property type="entry name" value="P-loop containing nucleotide triphosphate hydrolases"/>
    <property type="match status" value="1"/>
</dbReference>
<feature type="domain" description="Bacterial type II secretion system protein E" evidence="4">
    <location>
        <begin position="254"/>
        <end position="268"/>
    </location>
</feature>
<comment type="caution">
    <text evidence="5">The sequence shown here is derived from an EMBL/GenBank/DDBJ whole genome shotgun (WGS) entry which is preliminary data.</text>
</comment>
<dbReference type="InterPro" id="IPR027417">
    <property type="entry name" value="P-loop_NTPase"/>
</dbReference>
<dbReference type="PROSITE" id="PS00662">
    <property type="entry name" value="T2SP_E"/>
    <property type="match status" value="1"/>
</dbReference>
<organism evidence="5 6">
    <name type="scientific">Candidatus Komeilibacteria bacterium RIFOXYC1_FULL_37_11</name>
    <dbReference type="NCBI Taxonomy" id="1798555"/>
    <lineage>
        <taxon>Bacteria</taxon>
        <taxon>Candidatus Komeiliibacteriota</taxon>
    </lineage>
</organism>
<reference evidence="5 6" key="1">
    <citation type="journal article" date="2016" name="Nat. Commun.">
        <title>Thousands of microbial genomes shed light on interconnected biogeochemical processes in an aquifer system.</title>
        <authorList>
            <person name="Anantharaman K."/>
            <person name="Brown C.T."/>
            <person name="Hug L.A."/>
            <person name="Sharon I."/>
            <person name="Castelle C.J."/>
            <person name="Probst A.J."/>
            <person name="Thomas B.C."/>
            <person name="Singh A."/>
            <person name="Wilkins M.J."/>
            <person name="Karaoz U."/>
            <person name="Brodie E.L."/>
            <person name="Williams K.H."/>
            <person name="Hubbard S.S."/>
            <person name="Banfield J.F."/>
        </authorList>
    </citation>
    <scope>NUCLEOTIDE SEQUENCE [LARGE SCALE GENOMIC DNA]</scope>
</reference>
<evidence type="ECO:0000256" key="3">
    <source>
        <dbReference type="ARBA" id="ARBA00022840"/>
    </source>
</evidence>
<comment type="similarity">
    <text evidence="1">Belongs to the GSP E family.</text>
</comment>
<dbReference type="AlphaFoldDB" id="A0A1G2BYF9"/>
<dbReference type="CDD" id="cd01129">
    <property type="entry name" value="PulE-GspE-like"/>
    <property type="match status" value="1"/>
</dbReference>
<dbReference type="GO" id="GO:0005886">
    <property type="term" value="C:plasma membrane"/>
    <property type="evidence" value="ECO:0007669"/>
    <property type="project" value="TreeGrafter"/>
</dbReference>
<dbReference type="GO" id="GO:0005524">
    <property type="term" value="F:ATP binding"/>
    <property type="evidence" value="ECO:0007669"/>
    <property type="project" value="UniProtKB-KW"/>
</dbReference>
<accession>A0A1G2BYF9</accession>
<dbReference type="GO" id="GO:0016887">
    <property type="term" value="F:ATP hydrolysis activity"/>
    <property type="evidence" value="ECO:0007669"/>
    <property type="project" value="TreeGrafter"/>
</dbReference>
<keyword evidence="2" id="KW-0547">Nucleotide-binding</keyword>
<dbReference type="Proteomes" id="UP000177626">
    <property type="component" value="Unassembled WGS sequence"/>
</dbReference>
<evidence type="ECO:0000256" key="1">
    <source>
        <dbReference type="ARBA" id="ARBA00006611"/>
    </source>
</evidence>
<name>A0A1G2BYF9_9BACT</name>
<dbReference type="PANTHER" id="PTHR30258">
    <property type="entry name" value="TYPE II SECRETION SYSTEM PROTEIN GSPE-RELATED"/>
    <property type="match status" value="1"/>
</dbReference>
<dbReference type="SMART" id="SM00382">
    <property type="entry name" value="AAA"/>
    <property type="match status" value="1"/>
</dbReference>
<dbReference type="InterPro" id="IPR001482">
    <property type="entry name" value="T2SS/T4SS_dom"/>
</dbReference>
<sequence>MPQIIQMEGINISAEDIDKFDKKLNTIEDLNKLIQTVDLTETINIVIAAALKFNASDIHIEVEENMVKLRLRVDGVLHDVASLKQEAWPKINSRIKLLAGLKLNIGNKPQDGRFTIHLSQDKVEVRVSSIPSAYGESIVMRLLKASSVGLEFEKLGFKGKSFNVLSDEMKKPNGMIITTGPTGSGKTTTLYAILNKLNDPDTKIITLEDPIEYKLPGIVQSQIDNADANDEDVKAGEIKKRATYTFGRGLRAILRQDPDIVMVGEIRDLETAETAINAALTGHLMLSTLHTNSSAATIPRLLAMGVQPFLLAPALNAIIGQRLVRKLCPHCKIEDTKIDNATMTIILNALNEISPKSGYKPDLNNLKFYTAKGCDKCQGIGFKGRTGIYEVLLMSPAIEKIILSGKASEYELEKIAVADGMLTMFQDALLKGLEGVTSIAEIFIEVKD</sequence>
<evidence type="ECO:0000313" key="5">
    <source>
        <dbReference type="EMBL" id="OGY93981.1"/>
    </source>
</evidence>
<dbReference type="Pfam" id="PF00437">
    <property type="entry name" value="T2SSE"/>
    <property type="match status" value="1"/>
</dbReference>
<dbReference type="SUPFAM" id="SSF52540">
    <property type="entry name" value="P-loop containing nucleoside triphosphate hydrolases"/>
    <property type="match status" value="1"/>
</dbReference>